<dbReference type="Gene3D" id="1.20.90.10">
    <property type="entry name" value="Phospholipase A2 domain"/>
    <property type="match status" value="1"/>
</dbReference>
<feature type="region of interest" description="Disordered" evidence="8">
    <location>
        <begin position="1"/>
        <end position="33"/>
    </location>
</feature>
<dbReference type="GO" id="GO:0004623">
    <property type="term" value="F:phospholipase A2 activity"/>
    <property type="evidence" value="ECO:0007669"/>
    <property type="project" value="UniProtKB-EC"/>
</dbReference>
<evidence type="ECO:0000256" key="5">
    <source>
        <dbReference type="ARBA" id="ARBA00022963"/>
    </source>
</evidence>
<dbReference type="GO" id="GO:0016042">
    <property type="term" value="P:lipid catabolic process"/>
    <property type="evidence" value="ECO:0007669"/>
    <property type="project" value="UniProtKB-KW"/>
</dbReference>
<dbReference type="Pfam" id="PF05826">
    <property type="entry name" value="Phospholip_A2_2"/>
    <property type="match status" value="1"/>
</dbReference>
<keyword evidence="11" id="KW-1185">Reference proteome</keyword>
<feature type="domain" description="Phospholipase A2-like central" evidence="9">
    <location>
        <begin position="43"/>
        <end position="106"/>
    </location>
</feature>
<dbReference type="GO" id="GO:0006644">
    <property type="term" value="P:phospholipid metabolic process"/>
    <property type="evidence" value="ECO:0007669"/>
    <property type="project" value="InterPro"/>
</dbReference>
<accession>A0A8K0DH22</accession>
<dbReference type="AlphaFoldDB" id="A0A8K0DH22"/>
<evidence type="ECO:0000256" key="2">
    <source>
        <dbReference type="ARBA" id="ARBA00004613"/>
    </source>
</evidence>
<dbReference type="PANTHER" id="PTHR12253">
    <property type="entry name" value="RH14732P"/>
    <property type="match status" value="1"/>
</dbReference>
<dbReference type="EC" id="3.1.1.4" evidence="3"/>
<feature type="non-terminal residue" evidence="10">
    <location>
        <position position="1"/>
    </location>
</feature>
<gene>
    <name evidence="10" type="ORF">ILUMI_03062</name>
</gene>
<dbReference type="SUPFAM" id="SSF48619">
    <property type="entry name" value="Phospholipase A2, PLA2"/>
    <property type="match status" value="1"/>
</dbReference>
<comment type="subcellular location">
    <subcellularLocation>
        <location evidence="2">Secreted</location>
    </subcellularLocation>
</comment>
<reference evidence="10" key="1">
    <citation type="submission" date="2019-08" db="EMBL/GenBank/DDBJ databases">
        <title>The genome of the North American firefly Photinus pyralis.</title>
        <authorList>
            <consortium name="Photinus pyralis genome working group"/>
            <person name="Fallon T.R."/>
            <person name="Sander Lower S.E."/>
            <person name="Weng J.-K."/>
        </authorList>
    </citation>
    <scope>NUCLEOTIDE SEQUENCE</scope>
    <source>
        <strain evidence="10">TRF0915ILg1</strain>
        <tissue evidence="10">Whole body</tissue>
    </source>
</reference>
<dbReference type="PROSITE" id="PS00118">
    <property type="entry name" value="PA2_HIS"/>
    <property type="match status" value="1"/>
</dbReference>
<feature type="compositionally biased region" description="Basic residues" evidence="8">
    <location>
        <begin position="1"/>
        <end position="11"/>
    </location>
</feature>
<dbReference type="InterPro" id="IPR033113">
    <property type="entry name" value="PLA2_histidine"/>
</dbReference>
<dbReference type="Proteomes" id="UP000801492">
    <property type="component" value="Unassembled WGS sequence"/>
</dbReference>
<keyword evidence="4" id="KW-0964">Secreted</keyword>
<keyword evidence="6" id="KW-0443">Lipid metabolism</keyword>
<comment type="caution">
    <text evidence="10">The sequence shown here is derived from an EMBL/GenBank/DDBJ whole genome shotgun (WGS) entry which is preliminary data.</text>
</comment>
<evidence type="ECO:0000256" key="4">
    <source>
        <dbReference type="ARBA" id="ARBA00022525"/>
    </source>
</evidence>
<evidence type="ECO:0000256" key="3">
    <source>
        <dbReference type="ARBA" id="ARBA00013278"/>
    </source>
</evidence>
<evidence type="ECO:0000313" key="10">
    <source>
        <dbReference type="EMBL" id="KAF2903126.1"/>
    </source>
</evidence>
<evidence type="ECO:0000256" key="1">
    <source>
        <dbReference type="ARBA" id="ARBA00001913"/>
    </source>
</evidence>
<dbReference type="EMBL" id="VTPC01001101">
    <property type="protein sequence ID" value="KAF2903126.1"/>
    <property type="molecule type" value="Genomic_DNA"/>
</dbReference>
<dbReference type="OrthoDB" id="6075074at2759"/>
<evidence type="ECO:0000256" key="7">
    <source>
        <dbReference type="ARBA" id="ARBA00029903"/>
    </source>
</evidence>
<dbReference type="InterPro" id="IPR036444">
    <property type="entry name" value="PLipase_A2_dom_sf"/>
</dbReference>
<sequence length="106" mass="12520">MCRKNHRTMRKALREGINRKRKEERDYGKSRMRKSRAISDYFIAPGTLWCGPEHIAHSYTDLGGMSSTDKCCRKHDHCKTNIHGFTKKYSYYNAKPFTISHCWCDN</sequence>
<keyword evidence="5" id="KW-0442">Lipid degradation</keyword>
<protein>
    <recommendedName>
        <fullName evidence="3">phospholipase A2</fullName>
        <ecNumber evidence="3">3.1.1.4</ecNumber>
    </recommendedName>
    <alternativeName>
        <fullName evidence="7">Phosphatidylcholine 2-acylhydrolase</fullName>
    </alternativeName>
</protein>
<evidence type="ECO:0000256" key="8">
    <source>
        <dbReference type="SAM" id="MobiDB-lite"/>
    </source>
</evidence>
<proteinExistence type="predicted"/>
<dbReference type="GO" id="GO:0005576">
    <property type="term" value="C:extracellular region"/>
    <property type="evidence" value="ECO:0007669"/>
    <property type="project" value="UniProtKB-SubCell"/>
</dbReference>
<evidence type="ECO:0000313" key="11">
    <source>
        <dbReference type="Proteomes" id="UP000801492"/>
    </source>
</evidence>
<evidence type="ECO:0000259" key="9">
    <source>
        <dbReference type="Pfam" id="PF05826"/>
    </source>
</evidence>
<dbReference type="InterPro" id="IPR016090">
    <property type="entry name" value="PLA2-like_dom"/>
</dbReference>
<comment type="cofactor">
    <cofactor evidence="1">
        <name>Ca(2+)</name>
        <dbReference type="ChEBI" id="CHEBI:29108"/>
    </cofactor>
</comment>
<dbReference type="GO" id="GO:0050482">
    <property type="term" value="P:arachidonate secretion"/>
    <property type="evidence" value="ECO:0007669"/>
    <property type="project" value="InterPro"/>
</dbReference>
<name>A0A8K0DH22_IGNLU</name>
<feature type="compositionally biased region" description="Basic and acidic residues" evidence="8">
    <location>
        <begin position="12"/>
        <end position="29"/>
    </location>
</feature>
<evidence type="ECO:0000256" key="6">
    <source>
        <dbReference type="ARBA" id="ARBA00023098"/>
    </source>
</evidence>
<organism evidence="10 11">
    <name type="scientific">Ignelater luminosus</name>
    <name type="common">Cucubano</name>
    <name type="synonym">Pyrophorus luminosus</name>
    <dbReference type="NCBI Taxonomy" id="2038154"/>
    <lineage>
        <taxon>Eukaryota</taxon>
        <taxon>Metazoa</taxon>
        <taxon>Ecdysozoa</taxon>
        <taxon>Arthropoda</taxon>
        <taxon>Hexapoda</taxon>
        <taxon>Insecta</taxon>
        <taxon>Pterygota</taxon>
        <taxon>Neoptera</taxon>
        <taxon>Endopterygota</taxon>
        <taxon>Coleoptera</taxon>
        <taxon>Polyphaga</taxon>
        <taxon>Elateriformia</taxon>
        <taxon>Elateroidea</taxon>
        <taxon>Elateridae</taxon>
        <taxon>Agrypninae</taxon>
        <taxon>Pyrophorini</taxon>
        <taxon>Ignelater</taxon>
    </lineage>
</organism>